<name>A0ABS6UY85_9PSEU</name>
<protein>
    <submittedName>
        <fullName evidence="2">GAF and ANTAR domain-containing protein</fullName>
    </submittedName>
</protein>
<gene>
    <name evidence="2" type="ORF">I4I81_23600</name>
</gene>
<reference evidence="2 3" key="1">
    <citation type="submission" date="2020-11" db="EMBL/GenBank/DDBJ databases">
        <title>Pseudonocardia abyssalis sp. nov. and Pseudonocardia oceani sp. nov., description and phylogenomic analysis of two novel actinomycetes isolated from the deep Southern Ocean.</title>
        <authorList>
            <person name="Parra J."/>
        </authorList>
    </citation>
    <scope>NUCLEOTIDE SEQUENCE [LARGE SCALE GENOMIC DNA]</scope>
    <source>
        <strain evidence="2 3">KRD-168</strain>
    </source>
</reference>
<accession>A0ABS6UY85</accession>
<sequence length="254" mass="27633">MTRPDREERVGRAFVALADSLVDDYDVVDLLSRLVVHSVELLAADAAGLLLADSRQELRVVAASSEDATTMELLALQSDEGPCLECYRSAAQVRVPDLADRTATWPAYTVAVERSGAFRSVHALPLRLRGQAIGVLALFHRNPGPLPEPDLLLGQALADVATIGILSERAIRRGTVLNEQLQSALDSRVVIEQAKGVVSQRTGLGMDEAFTLLRSYARRSNTRLAEISRQIVDRELDPAALPVPRPARSGPRTR</sequence>
<dbReference type="Proteomes" id="UP000694287">
    <property type="component" value="Unassembled WGS sequence"/>
</dbReference>
<comment type="caution">
    <text evidence="2">The sequence shown here is derived from an EMBL/GenBank/DDBJ whole genome shotgun (WGS) entry which is preliminary data.</text>
</comment>
<dbReference type="PROSITE" id="PS50921">
    <property type="entry name" value="ANTAR"/>
    <property type="match status" value="1"/>
</dbReference>
<dbReference type="Pfam" id="PF03861">
    <property type="entry name" value="ANTAR"/>
    <property type="match status" value="1"/>
</dbReference>
<feature type="domain" description="ANTAR" evidence="1">
    <location>
        <begin position="171"/>
        <end position="232"/>
    </location>
</feature>
<dbReference type="RefSeq" id="WP_218601788.1">
    <property type="nucleotide sequence ID" value="NZ_JADQDJ010000034.1"/>
</dbReference>
<keyword evidence="3" id="KW-1185">Reference proteome</keyword>
<dbReference type="Pfam" id="PF13185">
    <property type="entry name" value="GAF_2"/>
    <property type="match status" value="1"/>
</dbReference>
<evidence type="ECO:0000259" key="1">
    <source>
        <dbReference type="PROSITE" id="PS50921"/>
    </source>
</evidence>
<dbReference type="InterPro" id="IPR005561">
    <property type="entry name" value="ANTAR"/>
</dbReference>
<dbReference type="PIRSF" id="PIRSF036625">
    <property type="entry name" value="GAF_ANTAR"/>
    <property type="match status" value="1"/>
</dbReference>
<organism evidence="2 3">
    <name type="scientific">Pseudonocardia abyssalis</name>
    <dbReference type="NCBI Taxonomy" id="2792008"/>
    <lineage>
        <taxon>Bacteria</taxon>
        <taxon>Bacillati</taxon>
        <taxon>Actinomycetota</taxon>
        <taxon>Actinomycetes</taxon>
        <taxon>Pseudonocardiales</taxon>
        <taxon>Pseudonocardiaceae</taxon>
        <taxon>Pseudonocardia</taxon>
    </lineage>
</organism>
<evidence type="ECO:0000313" key="3">
    <source>
        <dbReference type="Proteomes" id="UP000694287"/>
    </source>
</evidence>
<proteinExistence type="predicted"/>
<dbReference type="InterPro" id="IPR003018">
    <property type="entry name" value="GAF"/>
</dbReference>
<dbReference type="SMART" id="SM00065">
    <property type="entry name" value="GAF"/>
    <property type="match status" value="1"/>
</dbReference>
<evidence type="ECO:0000313" key="2">
    <source>
        <dbReference type="EMBL" id="MBW0137224.1"/>
    </source>
</evidence>
<dbReference type="SMART" id="SM01012">
    <property type="entry name" value="ANTAR"/>
    <property type="match status" value="1"/>
</dbReference>
<dbReference type="InterPro" id="IPR012074">
    <property type="entry name" value="GAF_ANTAR"/>
</dbReference>
<dbReference type="EMBL" id="JADQDK010000001">
    <property type="protein sequence ID" value="MBW0137224.1"/>
    <property type="molecule type" value="Genomic_DNA"/>
</dbReference>